<evidence type="ECO:0000313" key="1">
    <source>
        <dbReference type="EMBL" id="MFC3986794.1"/>
    </source>
</evidence>
<sequence length="195" mass="20246">MVRHNLCLNPCLSNDVAGWGGGSTPTRVASPAGFDRPYAAEYTTNSYAFTAATANGAVVEGLTYTLSAYVRTSTFSVNSGTLYVEWLTESGTGFGYPSSGFTMPAQTITRVGMTATAPANAVAVRLIIDAINFPINPSVITKALTEQVGALDEYFDGDSVGGSWDGTPGNSSSTLADTAPAAAIPHVISQYSGYF</sequence>
<dbReference type="RefSeq" id="WP_386197142.1">
    <property type="nucleotide sequence ID" value="NZ_JBHSBC010000067.1"/>
</dbReference>
<proteinExistence type="predicted"/>
<accession>A0ABV8FGT8</accession>
<name>A0ABV8FGT8_9ACTN</name>
<evidence type="ECO:0008006" key="3">
    <source>
        <dbReference type="Google" id="ProtNLM"/>
    </source>
</evidence>
<evidence type="ECO:0000313" key="2">
    <source>
        <dbReference type="Proteomes" id="UP001595698"/>
    </source>
</evidence>
<protein>
    <recommendedName>
        <fullName evidence="3">Malectin domain-containing protein</fullName>
    </recommendedName>
</protein>
<organism evidence="1 2">
    <name type="scientific">Streptosporangium jomthongense</name>
    <dbReference type="NCBI Taxonomy" id="1193683"/>
    <lineage>
        <taxon>Bacteria</taxon>
        <taxon>Bacillati</taxon>
        <taxon>Actinomycetota</taxon>
        <taxon>Actinomycetes</taxon>
        <taxon>Streptosporangiales</taxon>
        <taxon>Streptosporangiaceae</taxon>
        <taxon>Streptosporangium</taxon>
    </lineage>
</organism>
<gene>
    <name evidence="1" type="ORF">ACFOYY_42160</name>
</gene>
<dbReference type="Proteomes" id="UP001595698">
    <property type="component" value="Unassembled WGS sequence"/>
</dbReference>
<dbReference type="Gene3D" id="2.60.120.260">
    <property type="entry name" value="Galactose-binding domain-like"/>
    <property type="match status" value="1"/>
</dbReference>
<reference evidence="2" key="1">
    <citation type="journal article" date="2019" name="Int. J. Syst. Evol. Microbiol.">
        <title>The Global Catalogue of Microorganisms (GCM) 10K type strain sequencing project: providing services to taxonomists for standard genome sequencing and annotation.</title>
        <authorList>
            <consortium name="The Broad Institute Genomics Platform"/>
            <consortium name="The Broad Institute Genome Sequencing Center for Infectious Disease"/>
            <person name="Wu L."/>
            <person name="Ma J."/>
        </authorList>
    </citation>
    <scope>NUCLEOTIDE SEQUENCE [LARGE SCALE GENOMIC DNA]</scope>
    <source>
        <strain evidence="2">TBRC 7912</strain>
    </source>
</reference>
<comment type="caution">
    <text evidence="1">The sequence shown here is derived from an EMBL/GenBank/DDBJ whole genome shotgun (WGS) entry which is preliminary data.</text>
</comment>
<dbReference type="EMBL" id="JBHSBC010000067">
    <property type="protein sequence ID" value="MFC3986794.1"/>
    <property type="molecule type" value="Genomic_DNA"/>
</dbReference>
<keyword evidence="2" id="KW-1185">Reference proteome</keyword>